<dbReference type="OrthoDB" id="8835886at2"/>
<gene>
    <name evidence="1" type="ORF">EJP67_06560</name>
</gene>
<name>A0A3S0ZCW3_9BURK</name>
<dbReference type="RefSeq" id="WP_126020808.1">
    <property type="nucleotide sequence ID" value="NZ_RXFT01000002.1"/>
</dbReference>
<sequence length="391" mass="43226">MIRRQHVAADFFPEAEAMRAAYDEKVGNAYRQAIEWQYFCDPRMYTYLRTAPQQVFAQPLWRRFDRHLRQWCMEHAGLVPTGEPNLHLMVNGCTLGLHSDFQNGTLGFVYSLTRWESRKFAGGETLLMRDGVPSYRKHHVQGEVLYELVPARFNQLLLFDDRIVHGTPTIQGSMDPLEGRIALVGHLRAASPVVTAGPLDEAAAREVIAGFHRSLAQPLKPFKEVQGVTSLRLAVAADGRVESVEVLTDNFVTAQSGYEADDDVAAARALVLDAAAKLRFPGAGGPSKLIAPVLLPLPDLRPVEIVVAHAGQAAVLREALKAQLKEVEALGFRVEVQGDSFAVCEPLAGTIRIESHRIVAFFDAPMWVPSQREHFQAALAEKLGMLARYAG</sequence>
<accession>A0A3S0ZCW3</accession>
<organism evidence="1 2">
    <name type="scientific">Variovorax guangxiensis</name>
    <dbReference type="NCBI Taxonomy" id="1775474"/>
    <lineage>
        <taxon>Bacteria</taxon>
        <taxon>Pseudomonadati</taxon>
        <taxon>Pseudomonadota</taxon>
        <taxon>Betaproteobacteria</taxon>
        <taxon>Burkholderiales</taxon>
        <taxon>Comamonadaceae</taxon>
        <taxon>Variovorax</taxon>
    </lineage>
</organism>
<evidence type="ECO:0000313" key="2">
    <source>
        <dbReference type="Proteomes" id="UP000281118"/>
    </source>
</evidence>
<dbReference type="Proteomes" id="UP000281118">
    <property type="component" value="Unassembled WGS sequence"/>
</dbReference>
<reference evidence="1 2" key="1">
    <citation type="submission" date="2018-12" db="EMBL/GenBank/DDBJ databases">
        <title>The genome sequences of Variovorax guangxiensis DSM 27352.</title>
        <authorList>
            <person name="Gao J."/>
            <person name="Sun J."/>
        </authorList>
    </citation>
    <scope>NUCLEOTIDE SEQUENCE [LARGE SCALE GENOMIC DNA]</scope>
    <source>
        <strain evidence="1 2">DSM 27352</strain>
    </source>
</reference>
<proteinExistence type="predicted"/>
<comment type="caution">
    <text evidence="1">The sequence shown here is derived from an EMBL/GenBank/DDBJ whole genome shotgun (WGS) entry which is preliminary data.</text>
</comment>
<dbReference type="EMBL" id="RXFT01000002">
    <property type="protein sequence ID" value="RUR66723.1"/>
    <property type="molecule type" value="Genomic_DNA"/>
</dbReference>
<dbReference type="AlphaFoldDB" id="A0A3S0ZCW3"/>
<dbReference type="Gene3D" id="2.60.120.620">
    <property type="entry name" value="q2cbj1_9rhob like domain"/>
    <property type="match status" value="1"/>
</dbReference>
<evidence type="ECO:0008006" key="3">
    <source>
        <dbReference type="Google" id="ProtNLM"/>
    </source>
</evidence>
<protein>
    <recommendedName>
        <fullName evidence="3">2OG-Fe(II) oxygenase</fullName>
    </recommendedName>
</protein>
<evidence type="ECO:0000313" key="1">
    <source>
        <dbReference type="EMBL" id="RUR66723.1"/>
    </source>
</evidence>